<dbReference type="Proteomes" id="UP000605144">
    <property type="component" value="Unassembled WGS sequence"/>
</dbReference>
<proteinExistence type="inferred from homology"/>
<dbReference type="GO" id="GO:0006351">
    <property type="term" value="P:DNA-templated transcription"/>
    <property type="evidence" value="ECO:0007669"/>
    <property type="project" value="UniProtKB-UniRule"/>
</dbReference>
<comment type="subcellular location">
    <subcellularLocation>
        <location evidence="5">Cytoplasm</location>
    </subcellularLocation>
</comment>
<comment type="caution">
    <text evidence="5">Lacks conserved residue(s) required for the propagation of feature annotation.</text>
</comment>
<organism evidence="7 8">
    <name type="scientific">Methanothermococcus okinawensis</name>
    <dbReference type="NCBI Taxonomy" id="155863"/>
    <lineage>
        <taxon>Archaea</taxon>
        <taxon>Methanobacteriati</taxon>
        <taxon>Methanobacteriota</taxon>
        <taxon>Methanomada group</taxon>
        <taxon>Methanococci</taxon>
        <taxon>Methanococcales</taxon>
        <taxon>Methanococcaceae</taxon>
        <taxon>Methanothermococcus</taxon>
    </lineage>
</organism>
<dbReference type="GO" id="GO:0003677">
    <property type="term" value="F:DNA binding"/>
    <property type="evidence" value="ECO:0007669"/>
    <property type="project" value="UniProtKB-UniRule"/>
</dbReference>
<dbReference type="SMART" id="SM00662">
    <property type="entry name" value="RPOLD"/>
    <property type="match status" value="1"/>
</dbReference>
<keyword evidence="1 5" id="KW-0240">DNA-directed RNA polymerase</keyword>
<keyword evidence="2 5" id="KW-0963">Cytoplasm</keyword>
<reference evidence="7" key="1">
    <citation type="journal article" date="2020" name="ISME J.">
        <title>Gammaproteobacteria mediating utilization of methyl-, sulfur- and petroleum organic compounds in deep ocean hydrothermal plumes.</title>
        <authorList>
            <person name="Zhou Z."/>
            <person name="Liu Y."/>
            <person name="Pan J."/>
            <person name="Cron B.R."/>
            <person name="Toner B.M."/>
            <person name="Anantharaman K."/>
            <person name="Breier J.A."/>
            <person name="Dick G.J."/>
            <person name="Li M."/>
        </authorList>
    </citation>
    <scope>NUCLEOTIDE SEQUENCE</scope>
    <source>
        <strain evidence="7">SZUA-1385</strain>
    </source>
</reference>
<dbReference type="HAMAP" id="MF_00320">
    <property type="entry name" value="RNApol_arch_Rpo3"/>
    <property type="match status" value="1"/>
</dbReference>
<comment type="caution">
    <text evidence="7">The sequence shown here is derived from an EMBL/GenBank/DDBJ whole genome shotgun (WGS) entry which is preliminary data.</text>
</comment>
<evidence type="ECO:0000313" key="7">
    <source>
        <dbReference type="EMBL" id="HIP17013.1"/>
    </source>
</evidence>
<evidence type="ECO:0000313" key="8">
    <source>
        <dbReference type="Proteomes" id="UP000605144"/>
    </source>
</evidence>
<comment type="subunit">
    <text evidence="5">Part of the RNA polymerase complex.</text>
</comment>
<comment type="function">
    <text evidence="5">DNA-dependent RNA polymerase (RNAP) catalyzes the transcription of DNA into RNA using the four ribonucleoside triphosphates as substrates.</text>
</comment>
<comment type="similarity">
    <text evidence="4 5">Belongs to the archaeal Rpo3/eukaryotic RPB3 RNA polymerase subunit family.</text>
</comment>
<dbReference type="GO" id="GO:0046983">
    <property type="term" value="F:protein dimerization activity"/>
    <property type="evidence" value="ECO:0007669"/>
    <property type="project" value="InterPro"/>
</dbReference>
<evidence type="ECO:0000256" key="1">
    <source>
        <dbReference type="ARBA" id="ARBA00022478"/>
    </source>
</evidence>
<dbReference type="AlphaFoldDB" id="A0A832YTZ2"/>
<dbReference type="Gene3D" id="3.30.1360.10">
    <property type="entry name" value="RNA polymerase, RBP11-like subunit"/>
    <property type="match status" value="1"/>
</dbReference>
<dbReference type="Pfam" id="PF01193">
    <property type="entry name" value="RNA_pol_L"/>
    <property type="match status" value="1"/>
</dbReference>
<protein>
    <recommendedName>
        <fullName evidence="5">DNA-directed RNA polymerase subunit Rpo3</fullName>
        <ecNumber evidence="5">2.7.7.6</ecNumber>
    </recommendedName>
    <alternativeName>
        <fullName evidence="5">DNA-directed RNA polymerase subunit D</fullName>
    </alternativeName>
</protein>
<dbReference type="InterPro" id="IPR011263">
    <property type="entry name" value="DNA-dir_RNA_pol_RpoA/D/Rpb3"/>
</dbReference>
<sequence length="191" mass="21826">MIYNIQKEKTNIGEIFKFEIKSPMSFSNALRRIMISEVPTYAIENVYVYENTSSMYDELLAHRLGLIPIRGKPVSNDEIITFVLSKEGPCTVYSGDLTSEVGEVVFKNIPIVKLKEGQKINLECEALVNIGKTHAKWQPCNCVYRQIDGDRVEFLVESHGNMNSEDLLITSIEILRNKAEKFLEELESFKI</sequence>
<dbReference type="Pfam" id="PF01000">
    <property type="entry name" value="RNA_pol_A_bac"/>
    <property type="match status" value="1"/>
</dbReference>
<keyword evidence="5" id="KW-0808">Transferase</keyword>
<dbReference type="GO" id="GO:0005737">
    <property type="term" value="C:cytoplasm"/>
    <property type="evidence" value="ECO:0007669"/>
    <property type="project" value="UniProtKB-SubCell"/>
</dbReference>
<keyword evidence="3 5" id="KW-0804">Transcription</keyword>
<evidence type="ECO:0000259" key="6">
    <source>
        <dbReference type="SMART" id="SM00662"/>
    </source>
</evidence>
<dbReference type="PROSITE" id="PS00446">
    <property type="entry name" value="RNA_POL_D_30KD"/>
    <property type="match status" value="1"/>
</dbReference>
<dbReference type="InterPro" id="IPR022842">
    <property type="entry name" value="RNAP_Rpo3/Rpb3/RPAC1"/>
</dbReference>
<dbReference type="InterPro" id="IPR036603">
    <property type="entry name" value="RBP11-like"/>
</dbReference>
<dbReference type="InterPro" id="IPR001514">
    <property type="entry name" value="DNA-dir_RNA_pol_30-40kDasu_CS"/>
</dbReference>
<dbReference type="Gene3D" id="2.170.120.12">
    <property type="entry name" value="DNA-directed RNA polymerase, insert domain"/>
    <property type="match status" value="1"/>
</dbReference>
<dbReference type="NCBIfam" id="NF011548">
    <property type="entry name" value="PRK14979.1"/>
    <property type="match status" value="1"/>
</dbReference>
<dbReference type="PANTHER" id="PTHR11800">
    <property type="entry name" value="DNA-DIRECTED RNA POLYMERASE"/>
    <property type="match status" value="1"/>
</dbReference>
<dbReference type="InterPro" id="IPR050518">
    <property type="entry name" value="Rpo3/RPB3_RNA_Pol_subunit"/>
</dbReference>
<dbReference type="PANTHER" id="PTHR11800:SF2">
    <property type="entry name" value="DNA-DIRECTED RNA POLYMERASE II SUBUNIT RPB3"/>
    <property type="match status" value="1"/>
</dbReference>
<evidence type="ECO:0000256" key="3">
    <source>
        <dbReference type="ARBA" id="ARBA00023163"/>
    </source>
</evidence>
<accession>A0A832YTZ2</accession>
<evidence type="ECO:0000256" key="2">
    <source>
        <dbReference type="ARBA" id="ARBA00022490"/>
    </source>
</evidence>
<dbReference type="EC" id="2.7.7.6" evidence="5"/>
<dbReference type="SUPFAM" id="SSF56553">
    <property type="entry name" value="Insert subdomain of RNA polymerase alpha subunit"/>
    <property type="match status" value="1"/>
</dbReference>
<dbReference type="GO" id="GO:0000428">
    <property type="term" value="C:DNA-directed RNA polymerase complex"/>
    <property type="evidence" value="ECO:0007669"/>
    <property type="project" value="UniProtKB-KW"/>
</dbReference>
<dbReference type="GO" id="GO:0003899">
    <property type="term" value="F:DNA-directed RNA polymerase activity"/>
    <property type="evidence" value="ECO:0007669"/>
    <property type="project" value="UniProtKB-UniRule"/>
</dbReference>
<evidence type="ECO:0000256" key="5">
    <source>
        <dbReference type="HAMAP-Rule" id="MF_00320"/>
    </source>
</evidence>
<evidence type="ECO:0000256" key="4">
    <source>
        <dbReference type="ARBA" id="ARBA00025804"/>
    </source>
</evidence>
<comment type="catalytic activity">
    <reaction evidence="5">
        <text>RNA(n) + a ribonucleoside 5'-triphosphate = RNA(n+1) + diphosphate</text>
        <dbReference type="Rhea" id="RHEA:21248"/>
        <dbReference type="Rhea" id="RHEA-COMP:14527"/>
        <dbReference type="Rhea" id="RHEA-COMP:17342"/>
        <dbReference type="ChEBI" id="CHEBI:33019"/>
        <dbReference type="ChEBI" id="CHEBI:61557"/>
        <dbReference type="ChEBI" id="CHEBI:140395"/>
        <dbReference type="EC" id="2.7.7.6"/>
    </reaction>
</comment>
<dbReference type="EMBL" id="DQSV01000036">
    <property type="protein sequence ID" value="HIP17013.1"/>
    <property type="molecule type" value="Genomic_DNA"/>
</dbReference>
<dbReference type="InterPro" id="IPR036643">
    <property type="entry name" value="RNApol_insert_sf"/>
</dbReference>
<gene>
    <name evidence="5" type="primary">rpo3</name>
    <name evidence="5" type="synonym">rpoD</name>
    <name evidence="7" type="ORF">EYG76_01750</name>
</gene>
<keyword evidence="5" id="KW-0548">Nucleotidyltransferase</keyword>
<dbReference type="SUPFAM" id="SSF55257">
    <property type="entry name" value="RBP11-like subunits of RNA polymerase"/>
    <property type="match status" value="1"/>
</dbReference>
<feature type="domain" description="DNA-directed RNA polymerase RpoA/D/Rpb3-type" evidence="6">
    <location>
        <begin position="15"/>
        <end position="185"/>
    </location>
</feature>
<dbReference type="InterPro" id="IPR011262">
    <property type="entry name" value="DNA-dir_RNA_pol_insert"/>
</dbReference>
<name>A0A832YTZ2_9EURY</name>